<reference evidence="1" key="1">
    <citation type="submission" date="2020-04" db="EMBL/GenBank/DDBJ databases">
        <authorList>
            <person name="Zhang T."/>
        </authorList>
    </citation>
    <scope>NUCLEOTIDE SEQUENCE</scope>
    <source>
        <strain evidence="1">HKST-UBA09</strain>
    </source>
</reference>
<feature type="non-terminal residue" evidence="1">
    <location>
        <position position="1"/>
    </location>
</feature>
<dbReference type="Gene3D" id="2.160.20.10">
    <property type="entry name" value="Single-stranded right-handed beta-helix, Pectin lyase-like"/>
    <property type="match status" value="1"/>
</dbReference>
<evidence type="ECO:0000313" key="2">
    <source>
        <dbReference type="Proteomes" id="UP000714915"/>
    </source>
</evidence>
<dbReference type="AlphaFoldDB" id="A0A955RMF2"/>
<protein>
    <submittedName>
        <fullName evidence="1">Right-handed parallel beta-helix repeat-containing protein</fullName>
    </submittedName>
</protein>
<dbReference type="EMBL" id="JAGQLF010000086">
    <property type="protein sequence ID" value="MCA9387312.1"/>
    <property type="molecule type" value="Genomic_DNA"/>
</dbReference>
<name>A0A955RMF2_9BACT</name>
<evidence type="ECO:0000313" key="1">
    <source>
        <dbReference type="EMBL" id="MCA9387312.1"/>
    </source>
</evidence>
<organism evidence="1 2">
    <name type="scientific">Candidatus Dojkabacteria bacterium</name>
    <dbReference type="NCBI Taxonomy" id="2099670"/>
    <lineage>
        <taxon>Bacteria</taxon>
        <taxon>Candidatus Dojkabacteria</taxon>
    </lineage>
</organism>
<gene>
    <name evidence="1" type="ORF">KC669_04730</name>
</gene>
<reference evidence="1" key="2">
    <citation type="journal article" date="2021" name="Microbiome">
        <title>Successional dynamics and alternative stable states in a saline activated sludge microbial community over 9 years.</title>
        <authorList>
            <person name="Wang Y."/>
            <person name="Ye J."/>
            <person name="Ju F."/>
            <person name="Liu L."/>
            <person name="Boyd J.A."/>
            <person name="Deng Y."/>
            <person name="Parks D.H."/>
            <person name="Jiang X."/>
            <person name="Yin X."/>
            <person name="Woodcroft B.J."/>
            <person name="Tyson G.W."/>
            <person name="Hugenholtz P."/>
            <person name="Polz M.F."/>
            <person name="Zhang T."/>
        </authorList>
    </citation>
    <scope>NUCLEOTIDE SEQUENCE</scope>
    <source>
        <strain evidence="1">HKST-UBA09</strain>
    </source>
</reference>
<comment type="caution">
    <text evidence="1">The sequence shown here is derived from an EMBL/GenBank/DDBJ whole genome shotgun (WGS) entry which is preliminary data.</text>
</comment>
<accession>A0A955RMF2</accession>
<proteinExistence type="predicted"/>
<dbReference type="SUPFAM" id="SSF51126">
    <property type="entry name" value="Pectin lyase-like"/>
    <property type="match status" value="1"/>
</dbReference>
<dbReference type="Proteomes" id="UP000714915">
    <property type="component" value="Unassembled WGS sequence"/>
</dbReference>
<dbReference type="InterPro" id="IPR011050">
    <property type="entry name" value="Pectin_lyase_fold/virulence"/>
</dbReference>
<sequence length="490" mass="53343">DSGGGETPVFTPIAGAKYVDNQLASNCIGNYSGELRNCSGSDGTAYRTIKQGAESLTAGDELYIREGTYLEDMTTLGSFDSMVTISAYPDENVVWKRDVDYFTVLLNGSAKNITFKDINFEGIRYFNMNRLGWVQHQGNVWRTVDKFGITLEIKSGCNAQTIECAKTIRWYTGQTKESIQDLIDTGTDGDYYQEVIPGQTTYVYFYSSQGNVENRDDVWRTGNGVTIGNNSSNIGYIAVDNCTFDGAGHAHLKGQFTWRVTNSTFKNAGTDWNDHHIYAWGVHSAGNEAIYENNIFEADIGLGASLHVYGGVPEYHIFRNNVIIGGGSWGVLLDGANSVVANNTMYMGGGAGSSRGVNMQNAFSANNVIKNNIFVDPGYAALIFEGAPANNIIQNNIVYDGSFSSGTCDSCTITNNYQNTNPLFLQYPPTTWTDMRLQSGSPAIGTGQNLGASYQNGLSPDKTTLPLETLNQNNYGAWEIGAFIFTGVGL</sequence>
<dbReference type="InterPro" id="IPR012334">
    <property type="entry name" value="Pectin_lyas_fold"/>
</dbReference>